<name>A0A392QKC5_9FABA</name>
<dbReference type="InterPro" id="IPR039749">
    <property type="entry name" value="NUB1"/>
</dbReference>
<protein>
    <submittedName>
        <fullName evidence="1">NEDD8 ultimate buster-like protein</fullName>
    </submittedName>
</protein>
<comment type="caution">
    <text evidence="1">The sequence shown here is derived from an EMBL/GenBank/DDBJ whole genome shotgun (WGS) entry which is preliminary data.</text>
</comment>
<sequence length="84" mass="9248">AAATALAERHADGSLPLEDFNIEVEDQSGQKVRLGSEIDQRAVMMGLMLHAKGKHLIKGGNYKDALEVLTMGEKQNNVIIIRYK</sequence>
<reference evidence="1 2" key="1">
    <citation type="journal article" date="2018" name="Front. Plant Sci.">
        <title>Red Clover (Trifolium pratense) and Zigzag Clover (T. medium) - A Picture of Genomic Similarities and Differences.</title>
        <authorList>
            <person name="Dluhosova J."/>
            <person name="Istvanek J."/>
            <person name="Nedelnik J."/>
            <person name="Repkova J."/>
        </authorList>
    </citation>
    <scope>NUCLEOTIDE SEQUENCE [LARGE SCALE GENOMIC DNA]</scope>
    <source>
        <strain evidence="2">cv. 10/8</strain>
        <tissue evidence="1">Leaf</tissue>
    </source>
</reference>
<dbReference type="EMBL" id="LXQA010137633">
    <property type="protein sequence ID" value="MCI23745.1"/>
    <property type="molecule type" value="Genomic_DNA"/>
</dbReference>
<feature type="non-terminal residue" evidence="1">
    <location>
        <position position="1"/>
    </location>
</feature>
<accession>A0A392QKC5</accession>
<dbReference type="Proteomes" id="UP000265520">
    <property type="component" value="Unassembled WGS sequence"/>
</dbReference>
<organism evidence="1 2">
    <name type="scientific">Trifolium medium</name>
    <dbReference type="NCBI Taxonomy" id="97028"/>
    <lineage>
        <taxon>Eukaryota</taxon>
        <taxon>Viridiplantae</taxon>
        <taxon>Streptophyta</taxon>
        <taxon>Embryophyta</taxon>
        <taxon>Tracheophyta</taxon>
        <taxon>Spermatophyta</taxon>
        <taxon>Magnoliopsida</taxon>
        <taxon>eudicotyledons</taxon>
        <taxon>Gunneridae</taxon>
        <taxon>Pentapetalae</taxon>
        <taxon>rosids</taxon>
        <taxon>fabids</taxon>
        <taxon>Fabales</taxon>
        <taxon>Fabaceae</taxon>
        <taxon>Papilionoideae</taxon>
        <taxon>50 kb inversion clade</taxon>
        <taxon>NPAAA clade</taxon>
        <taxon>Hologalegina</taxon>
        <taxon>IRL clade</taxon>
        <taxon>Trifolieae</taxon>
        <taxon>Trifolium</taxon>
    </lineage>
</organism>
<evidence type="ECO:0000313" key="2">
    <source>
        <dbReference type="Proteomes" id="UP000265520"/>
    </source>
</evidence>
<keyword evidence="2" id="KW-1185">Reference proteome</keyword>
<dbReference type="AlphaFoldDB" id="A0A392QKC5"/>
<dbReference type="PANTHER" id="PTHR12948:SF3">
    <property type="entry name" value="NEDD8 ULTIMATE BUSTER 1"/>
    <property type="match status" value="1"/>
</dbReference>
<dbReference type="PANTHER" id="PTHR12948">
    <property type="entry name" value="NEDD8 ULTIMATE BUSTER-1 BS4 PROTEIN"/>
    <property type="match status" value="1"/>
</dbReference>
<dbReference type="GO" id="GO:2000058">
    <property type="term" value="P:regulation of ubiquitin-dependent protein catabolic process"/>
    <property type="evidence" value="ECO:0007669"/>
    <property type="project" value="TreeGrafter"/>
</dbReference>
<evidence type="ECO:0000313" key="1">
    <source>
        <dbReference type="EMBL" id="MCI23745.1"/>
    </source>
</evidence>
<proteinExistence type="predicted"/>